<dbReference type="OrthoDB" id="43895at2"/>
<accession>A0A2R4VY10</accession>
<evidence type="ECO:0000313" key="2">
    <source>
        <dbReference type="Proteomes" id="UP000244792"/>
    </source>
</evidence>
<dbReference type="AlphaFoldDB" id="A0A2R4VY10"/>
<organism evidence="1 2">
    <name type="scientific">Thermodesulfobium acidiphilum</name>
    <dbReference type="NCBI Taxonomy" id="1794699"/>
    <lineage>
        <taxon>Bacteria</taxon>
        <taxon>Pseudomonadati</taxon>
        <taxon>Thermodesulfobiota</taxon>
        <taxon>Thermodesulfobiia</taxon>
        <taxon>Thermodesulfobiales</taxon>
        <taxon>Thermodesulfobiaceae</taxon>
        <taxon>Thermodesulfobium</taxon>
    </lineage>
</organism>
<reference evidence="1 2" key="1">
    <citation type="submission" date="2017-04" db="EMBL/GenBank/DDBJ databases">
        <title>Genomic insights into metabolism of Thermodesulfobium acidiphilum.</title>
        <authorList>
            <person name="Toshchakov S.V."/>
            <person name="Frolov E.N."/>
            <person name="Kublanov I.V."/>
            <person name="Samarov N.I."/>
            <person name="Novikov A."/>
            <person name="Lebedinsky A.V."/>
            <person name="Bonch-Osmolovskaya E.A."/>
            <person name="Chernyh N.A."/>
        </authorList>
    </citation>
    <scope>NUCLEOTIDE SEQUENCE [LARGE SCALE GENOMIC DNA]</scope>
    <source>
        <strain evidence="1 2">3127-1</strain>
    </source>
</reference>
<gene>
    <name evidence="1" type="ORF">TDSAC_0041</name>
</gene>
<proteinExistence type="predicted"/>
<keyword evidence="2" id="KW-1185">Reference proteome</keyword>
<sequence>MNDRINVVLTSGKEDYKNALIEYFHYSEALAEKEASITGGESSTKEPIVIIRSSDRLGKYKVEAFGAFRTRSFTRFRQYGKQTNVPIWFEEGTAEAFRYIAQVKAGVISKEIAFQGPLARLNVYVKLTNNSLPNPETLNEITWRDCMSKKFLYTLLPLLWFFT</sequence>
<evidence type="ECO:0000313" key="1">
    <source>
        <dbReference type="EMBL" id="AWB09431.1"/>
    </source>
</evidence>
<dbReference type="EMBL" id="CP020921">
    <property type="protein sequence ID" value="AWB09431.1"/>
    <property type="molecule type" value="Genomic_DNA"/>
</dbReference>
<protein>
    <submittedName>
        <fullName evidence="1">Uncharacterized protein</fullName>
    </submittedName>
</protein>
<dbReference type="Proteomes" id="UP000244792">
    <property type="component" value="Chromosome"/>
</dbReference>
<dbReference type="RefSeq" id="WP_108307699.1">
    <property type="nucleotide sequence ID" value="NZ_CP020921.1"/>
</dbReference>
<dbReference type="KEGG" id="taci:TDSAC_0041"/>
<name>A0A2R4VY10_THEAF</name>